<accession>A0A2K8SPV1</accession>
<keyword evidence="2" id="KW-1185">Reference proteome</keyword>
<evidence type="ECO:0000313" key="1">
    <source>
        <dbReference type="EMBL" id="AUB37467.1"/>
    </source>
</evidence>
<dbReference type="AlphaFoldDB" id="A0A2K8SPV1"/>
<dbReference type="Proteomes" id="UP000232003">
    <property type="component" value="Chromosome"/>
</dbReference>
<name>A0A2K8SPV1_9NOSO</name>
<dbReference type="GO" id="GO:0003677">
    <property type="term" value="F:DNA binding"/>
    <property type="evidence" value="ECO:0007669"/>
    <property type="project" value="UniProtKB-KW"/>
</dbReference>
<reference evidence="1 2" key="1">
    <citation type="submission" date="2017-11" db="EMBL/GenBank/DDBJ databases">
        <title>Complete genome of a free-living desiccation-tolerant cyanobacterium and its photosynthetic adaptation to extreme terrestrial habitat.</title>
        <authorList>
            <person name="Shang J."/>
        </authorList>
    </citation>
    <scope>NUCLEOTIDE SEQUENCE [LARGE SCALE GENOMIC DNA]</scope>
    <source>
        <strain evidence="1 2">CCNUN1</strain>
    </source>
</reference>
<dbReference type="KEGG" id="nfl:COO91_03412"/>
<proteinExistence type="predicted"/>
<gene>
    <name evidence="1" type="ORF">COO91_03412</name>
</gene>
<keyword evidence="1" id="KW-0238">DNA-binding</keyword>
<protein>
    <submittedName>
        <fullName evidence="1">DNA-binding transcriptional regulator, MarR family</fullName>
    </submittedName>
</protein>
<sequence>MESLQVTVADRVDVKSVLAALQIGKSLFYGTYTKDCRITPTRIGNQSYILGSEFELLQAYHLARAAGKAESAEFLEKLFAYSEDEQLQNQKSPIDKMLALSKDFVLSTIYQKLSMRLKLLEEYASSPHARLSTIELSQALELSPSTLYGHKEYSRLGFTFRRDRQGWQVLIPANDTITTLSK</sequence>
<dbReference type="OrthoDB" id="424869at2"/>
<dbReference type="RefSeq" id="WP_100899101.1">
    <property type="nucleotide sequence ID" value="NZ_CAWNNC010000001.1"/>
</dbReference>
<evidence type="ECO:0000313" key="2">
    <source>
        <dbReference type="Proteomes" id="UP000232003"/>
    </source>
</evidence>
<organism evidence="1 2">
    <name type="scientific">Nostoc flagelliforme CCNUN1</name>
    <dbReference type="NCBI Taxonomy" id="2038116"/>
    <lineage>
        <taxon>Bacteria</taxon>
        <taxon>Bacillati</taxon>
        <taxon>Cyanobacteriota</taxon>
        <taxon>Cyanophyceae</taxon>
        <taxon>Nostocales</taxon>
        <taxon>Nostocaceae</taxon>
        <taxon>Nostoc</taxon>
    </lineage>
</organism>
<dbReference type="EMBL" id="CP024785">
    <property type="protein sequence ID" value="AUB37467.1"/>
    <property type="molecule type" value="Genomic_DNA"/>
</dbReference>